<dbReference type="InterPro" id="IPR001232">
    <property type="entry name" value="SKP1-like"/>
</dbReference>
<name>A0AAD3H989_9STRA</name>
<comment type="pathway">
    <text evidence="3">Protein modification; protein ubiquitination.</text>
</comment>
<evidence type="ECO:0000259" key="4">
    <source>
        <dbReference type="Pfam" id="PF01466"/>
    </source>
</evidence>
<dbReference type="Pfam" id="PF03931">
    <property type="entry name" value="Skp1_POZ"/>
    <property type="match status" value="1"/>
</dbReference>
<protein>
    <submittedName>
        <fullName evidence="6">S-phase kinase-associated protein 1</fullName>
    </submittedName>
</protein>
<sequence length="175" mass="20326">MNEEIDDNREVTLISNDCQQFNITIKEAKISKLIREIIEEEEEDDDSDCEDEVKTINIIKVSGDVLQYIVEYAKNYVLEAMDEIESPLKSVKVDEIVQPWYAEFIQKVYADGKLFQLVTAANYMNIQELLQLACLKVATTIKGKSQEQIREIFGLSPELTAEERKQIEEENKWVR</sequence>
<dbReference type="InterPro" id="IPR011333">
    <property type="entry name" value="SKP1/BTB/POZ_sf"/>
</dbReference>
<keyword evidence="7" id="KW-1185">Reference proteome</keyword>
<dbReference type="GO" id="GO:0006511">
    <property type="term" value="P:ubiquitin-dependent protein catabolic process"/>
    <property type="evidence" value="ECO:0007669"/>
    <property type="project" value="InterPro"/>
</dbReference>
<reference evidence="6 7" key="1">
    <citation type="journal article" date="2021" name="Sci. Rep.">
        <title>The genome of the diatom Chaetoceros tenuissimus carries an ancient integrated fragment of an extant virus.</title>
        <authorList>
            <person name="Hongo Y."/>
            <person name="Kimura K."/>
            <person name="Takaki Y."/>
            <person name="Yoshida Y."/>
            <person name="Baba S."/>
            <person name="Kobayashi G."/>
            <person name="Nagasaki K."/>
            <person name="Hano T."/>
            <person name="Tomaru Y."/>
        </authorList>
    </citation>
    <scope>NUCLEOTIDE SEQUENCE [LARGE SCALE GENOMIC DNA]</scope>
    <source>
        <strain evidence="6 7">NIES-3715</strain>
    </source>
</reference>
<dbReference type="AlphaFoldDB" id="A0AAD3H989"/>
<feature type="domain" description="SKP1 component dimerisation" evidence="4">
    <location>
        <begin position="127"/>
        <end position="173"/>
    </location>
</feature>
<dbReference type="PIRSF" id="PIRSF028729">
    <property type="entry name" value="E3_ubiquit_lig_SCF_Skp"/>
    <property type="match status" value="1"/>
</dbReference>
<comment type="similarity">
    <text evidence="1 3">Belongs to the SKP1 family.</text>
</comment>
<dbReference type="SUPFAM" id="SSF81382">
    <property type="entry name" value="Skp1 dimerisation domain-like"/>
    <property type="match status" value="1"/>
</dbReference>
<keyword evidence="6" id="KW-0418">Kinase</keyword>
<dbReference type="InterPro" id="IPR016072">
    <property type="entry name" value="Skp1_comp_dimer"/>
</dbReference>
<proteinExistence type="inferred from homology"/>
<feature type="domain" description="SKP1 component POZ" evidence="5">
    <location>
        <begin position="11"/>
        <end position="76"/>
    </location>
</feature>
<evidence type="ECO:0000256" key="2">
    <source>
        <dbReference type="ARBA" id="ARBA00022786"/>
    </source>
</evidence>
<evidence type="ECO:0000256" key="3">
    <source>
        <dbReference type="PIRNR" id="PIRNR028729"/>
    </source>
</evidence>
<dbReference type="Proteomes" id="UP001054902">
    <property type="component" value="Unassembled WGS sequence"/>
</dbReference>
<accession>A0AAD3H989</accession>
<dbReference type="Gene3D" id="3.30.710.10">
    <property type="entry name" value="Potassium Channel Kv1.1, Chain A"/>
    <property type="match status" value="1"/>
</dbReference>
<organism evidence="6 7">
    <name type="scientific">Chaetoceros tenuissimus</name>
    <dbReference type="NCBI Taxonomy" id="426638"/>
    <lineage>
        <taxon>Eukaryota</taxon>
        <taxon>Sar</taxon>
        <taxon>Stramenopiles</taxon>
        <taxon>Ochrophyta</taxon>
        <taxon>Bacillariophyta</taxon>
        <taxon>Coscinodiscophyceae</taxon>
        <taxon>Chaetocerotophycidae</taxon>
        <taxon>Chaetocerotales</taxon>
        <taxon>Chaetocerotaceae</taxon>
        <taxon>Chaetoceros</taxon>
    </lineage>
</organism>
<keyword evidence="6" id="KW-0808">Transferase</keyword>
<evidence type="ECO:0000259" key="5">
    <source>
        <dbReference type="Pfam" id="PF03931"/>
    </source>
</evidence>
<evidence type="ECO:0000313" key="6">
    <source>
        <dbReference type="EMBL" id="GFH54678.1"/>
    </source>
</evidence>
<dbReference type="InterPro" id="IPR036296">
    <property type="entry name" value="SKP1-like_dim_sf"/>
</dbReference>
<dbReference type="InterPro" id="IPR016073">
    <property type="entry name" value="Skp1_comp_POZ"/>
</dbReference>
<dbReference type="InterPro" id="IPR016897">
    <property type="entry name" value="SKP1"/>
</dbReference>
<dbReference type="Pfam" id="PF01466">
    <property type="entry name" value="Skp1"/>
    <property type="match status" value="1"/>
</dbReference>
<dbReference type="PANTHER" id="PTHR11165">
    <property type="entry name" value="SKP1"/>
    <property type="match status" value="1"/>
</dbReference>
<evidence type="ECO:0000256" key="1">
    <source>
        <dbReference type="ARBA" id="ARBA00009993"/>
    </source>
</evidence>
<dbReference type="GO" id="GO:0016301">
    <property type="term" value="F:kinase activity"/>
    <property type="evidence" value="ECO:0007669"/>
    <property type="project" value="UniProtKB-KW"/>
</dbReference>
<keyword evidence="2 3" id="KW-0833">Ubl conjugation pathway</keyword>
<dbReference type="SMART" id="SM00512">
    <property type="entry name" value="Skp1"/>
    <property type="match status" value="1"/>
</dbReference>
<comment type="caution">
    <text evidence="6">The sequence shown here is derived from an EMBL/GenBank/DDBJ whole genome shotgun (WGS) entry which is preliminary data.</text>
</comment>
<dbReference type="EMBL" id="BLLK01000047">
    <property type="protein sequence ID" value="GFH54678.1"/>
    <property type="molecule type" value="Genomic_DNA"/>
</dbReference>
<evidence type="ECO:0000313" key="7">
    <source>
        <dbReference type="Proteomes" id="UP001054902"/>
    </source>
</evidence>
<dbReference type="SUPFAM" id="SSF54695">
    <property type="entry name" value="POZ domain"/>
    <property type="match status" value="1"/>
</dbReference>
<gene>
    <name evidence="6" type="ORF">CTEN210_11154</name>
</gene>